<proteinExistence type="predicted"/>
<name>A0A5B7FKP4_PORTR</name>
<organism evidence="1 2">
    <name type="scientific">Portunus trituberculatus</name>
    <name type="common">Swimming crab</name>
    <name type="synonym">Neptunus trituberculatus</name>
    <dbReference type="NCBI Taxonomy" id="210409"/>
    <lineage>
        <taxon>Eukaryota</taxon>
        <taxon>Metazoa</taxon>
        <taxon>Ecdysozoa</taxon>
        <taxon>Arthropoda</taxon>
        <taxon>Crustacea</taxon>
        <taxon>Multicrustacea</taxon>
        <taxon>Malacostraca</taxon>
        <taxon>Eumalacostraca</taxon>
        <taxon>Eucarida</taxon>
        <taxon>Decapoda</taxon>
        <taxon>Pleocyemata</taxon>
        <taxon>Brachyura</taxon>
        <taxon>Eubrachyura</taxon>
        <taxon>Portunoidea</taxon>
        <taxon>Portunidae</taxon>
        <taxon>Portuninae</taxon>
        <taxon>Portunus</taxon>
    </lineage>
</organism>
<dbReference type="AlphaFoldDB" id="A0A5B7FKP4"/>
<comment type="caution">
    <text evidence="1">The sequence shown here is derived from an EMBL/GenBank/DDBJ whole genome shotgun (WGS) entry which is preliminary data.</text>
</comment>
<sequence>MSVDVSSFCPLAASLRRDTSEAVRKPWRVGGMNYFTPSGNFRSLFLQVVTRSGNLKICALEILGIVEIMLSFGTRIEHVGNYHSNAATKGNVPAASRMSLPIRLLCIPADHLDLRVSMAALARENHS</sequence>
<keyword evidence="2" id="KW-1185">Reference proteome</keyword>
<accession>A0A5B7FKP4</accession>
<protein>
    <submittedName>
        <fullName evidence="1">Uncharacterized protein</fullName>
    </submittedName>
</protein>
<reference evidence="1 2" key="1">
    <citation type="submission" date="2019-05" db="EMBL/GenBank/DDBJ databases">
        <title>Another draft genome of Portunus trituberculatus and its Hox gene families provides insights of decapod evolution.</title>
        <authorList>
            <person name="Jeong J.-H."/>
            <person name="Song I."/>
            <person name="Kim S."/>
            <person name="Choi T."/>
            <person name="Kim D."/>
            <person name="Ryu S."/>
            <person name="Kim W."/>
        </authorList>
    </citation>
    <scope>NUCLEOTIDE SEQUENCE [LARGE SCALE GENOMIC DNA]</scope>
    <source>
        <tissue evidence="1">Muscle</tissue>
    </source>
</reference>
<evidence type="ECO:0000313" key="2">
    <source>
        <dbReference type="Proteomes" id="UP000324222"/>
    </source>
</evidence>
<dbReference type="Proteomes" id="UP000324222">
    <property type="component" value="Unassembled WGS sequence"/>
</dbReference>
<gene>
    <name evidence="1" type="ORF">E2C01_039439</name>
</gene>
<evidence type="ECO:0000313" key="1">
    <source>
        <dbReference type="EMBL" id="MPC45733.1"/>
    </source>
</evidence>
<dbReference type="EMBL" id="VSRR010006869">
    <property type="protein sequence ID" value="MPC45733.1"/>
    <property type="molecule type" value="Genomic_DNA"/>
</dbReference>